<feature type="transmembrane region" description="Helical" evidence="3">
    <location>
        <begin position="67"/>
        <end position="90"/>
    </location>
</feature>
<sequence>MSYADWYDVAGEAGITLMTLIWIFFTLASRPSGKVTNMLFGGLLLTHVSMLLDLIDEFLTYPASSAWLTTIESIPAPFGMVIMSVGLYWWHQEQHVINQQLRKTERYYREHSYVDFVSGLYSAEYMKMQLQHELNYITGNQGTFSLLMLDICQFSKFNHRFGAVQGDNLLREIAQLVQMNIRNGDLACRFASDRFIVLLPQTQLQGANTIANHIQTAIAHLAHKSGETTKAIYPSIAICAKQYGGLHSYQDILADLSLSLTQQKRNAA</sequence>
<dbReference type="InterPro" id="IPR043128">
    <property type="entry name" value="Rev_trsase/Diguanyl_cyclase"/>
</dbReference>
<accession>A0A919ENP6</accession>
<dbReference type="InterPro" id="IPR029787">
    <property type="entry name" value="Nucleotide_cyclase"/>
</dbReference>
<dbReference type="PROSITE" id="PS50887">
    <property type="entry name" value="GGDEF"/>
    <property type="match status" value="1"/>
</dbReference>
<dbReference type="SUPFAM" id="SSF55073">
    <property type="entry name" value="Nucleotide cyclase"/>
    <property type="match status" value="1"/>
</dbReference>
<name>A0A919ENP6_9GAMM</name>
<keyword evidence="3" id="KW-0812">Transmembrane</keyword>
<feature type="domain" description="GGDEF" evidence="4">
    <location>
        <begin position="142"/>
        <end position="268"/>
    </location>
</feature>
<dbReference type="CDD" id="cd01949">
    <property type="entry name" value="GGDEF"/>
    <property type="match status" value="1"/>
</dbReference>
<dbReference type="InterPro" id="IPR050469">
    <property type="entry name" value="Diguanylate_Cyclase"/>
</dbReference>
<comment type="caution">
    <text evidence="5">The sequence shown here is derived from an EMBL/GenBank/DDBJ whole genome shotgun (WGS) entry which is preliminary data.</text>
</comment>
<dbReference type="Gene3D" id="3.30.70.270">
    <property type="match status" value="1"/>
</dbReference>
<gene>
    <name evidence="5" type="ORF">GCM10017161_31260</name>
</gene>
<dbReference type="GO" id="GO:1902201">
    <property type="term" value="P:negative regulation of bacterial-type flagellum-dependent cell motility"/>
    <property type="evidence" value="ECO:0007669"/>
    <property type="project" value="TreeGrafter"/>
</dbReference>
<reference evidence="5" key="1">
    <citation type="journal article" date="2014" name="Int. J. Syst. Evol. Microbiol.">
        <title>Complete genome sequence of Corynebacterium casei LMG S-19264T (=DSM 44701T), isolated from a smear-ripened cheese.</title>
        <authorList>
            <consortium name="US DOE Joint Genome Institute (JGI-PGF)"/>
            <person name="Walter F."/>
            <person name="Albersmeier A."/>
            <person name="Kalinowski J."/>
            <person name="Ruckert C."/>
        </authorList>
    </citation>
    <scope>NUCLEOTIDE SEQUENCE</scope>
    <source>
        <strain evidence="5">KCTC 42731</strain>
    </source>
</reference>
<dbReference type="AlphaFoldDB" id="A0A919ENP6"/>
<dbReference type="GO" id="GO:0043709">
    <property type="term" value="P:cell adhesion involved in single-species biofilm formation"/>
    <property type="evidence" value="ECO:0007669"/>
    <property type="project" value="TreeGrafter"/>
</dbReference>
<dbReference type="EC" id="2.7.7.65" evidence="1"/>
<dbReference type="Pfam" id="PF00990">
    <property type="entry name" value="GGDEF"/>
    <property type="match status" value="1"/>
</dbReference>
<evidence type="ECO:0000313" key="6">
    <source>
        <dbReference type="Proteomes" id="UP000623842"/>
    </source>
</evidence>
<keyword evidence="6" id="KW-1185">Reference proteome</keyword>
<protein>
    <recommendedName>
        <fullName evidence="1">diguanylate cyclase</fullName>
        <ecNumber evidence="1">2.7.7.65</ecNumber>
    </recommendedName>
</protein>
<keyword evidence="3" id="KW-0472">Membrane</keyword>
<keyword evidence="3" id="KW-1133">Transmembrane helix</keyword>
<proteinExistence type="predicted"/>
<evidence type="ECO:0000313" key="5">
    <source>
        <dbReference type="EMBL" id="GHG00348.1"/>
    </source>
</evidence>
<dbReference type="PANTHER" id="PTHR45138:SF9">
    <property type="entry name" value="DIGUANYLATE CYCLASE DGCM-RELATED"/>
    <property type="match status" value="1"/>
</dbReference>
<dbReference type="GO" id="GO:0052621">
    <property type="term" value="F:diguanylate cyclase activity"/>
    <property type="evidence" value="ECO:0007669"/>
    <property type="project" value="UniProtKB-EC"/>
</dbReference>
<evidence type="ECO:0000256" key="2">
    <source>
        <dbReference type="ARBA" id="ARBA00034247"/>
    </source>
</evidence>
<evidence type="ECO:0000259" key="4">
    <source>
        <dbReference type="PROSITE" id="PS50887"/>
    </source>
</evidence>
<dbReference type="PANTHER" id="PTHR45138">
    <property type="entry name" value="REGULATORY COMPONENTS OF SENSORY TRANSDUCTION SYSTEM"/>
    <property type="match status" value="1"/>
</dbReference>
<dbReference type="NCBIfam" id="TIGR00254">
    <property type="entry name" value="GGDEF"/>
    <property type="match status" value="1"/>
</dbReference>
<evidence type="ECO:0000256" key="1">
    <source>
        <dbReference type="ARBA" id="ARBA00012528"/>
    </source>
</evidence>
<feature type="transmembrane region" description="Helical" evidence="3">
    <location>
        <begin position="35"/>
        <end position="55"/>
    </location>
</feature>
<evidence type="ECO:0000256" key="3">
    <source>
        <dbReference type="SAM" id="Phobius"/>
    </source>
</evidence>
<dbReference type="InterPro" id="IPR000160">
    <property type="entry name" value="GGDEF_dom"/>
</dbReference>
<reference evidence="5" key="2">
    <citation type="submission" date="2020-09" db="EMBL/GenBank/DDBJ databases">
        <authorList>
            <person name="Sun Q."/>
            <person name="Kim S."/>
        </authorList>
    </citation>
    <scope>NUCLEOTIDE SEQUENCE</scope>
    <source>
        <strain evidence="5">KCTC 42731</strain>
    </source>
</reference>
<feature type="transmembrane region" description="Helical" evidence="3">
    <location>
        <begin position="6"/>
        <end position="28"/>
    </location>
</feature>
<comment type="catalytic activity">
    <reaction evidence="2">
        <text>2 GTP = 3',3'-c-di-GMP + 2 diphosphate</text>
        <dbReference type="Rhea" id="RHEA:24898"/>
        <dbReference type="ChEBI" id="CHEBI:33019"/>
        <dbReference type="ChEBI" id="CHEBI:37565"/>
        <dbReference type="ChEBI" id="CHEBI:58805"/>
        <dbReference type="EC" id="2.7.7.65"/>
    </reaction>
</comment>
<dbReference type="EMBL" id="BNCK01000007">
    <property type="protein sequence ID" value="GHG00348.1"/>
    <property type="molecule type" value="Genomic_DNA"/>
</dbReference>
<dbReference type="Proteomes" id="UP000623842">
    <property type="component" value="Unassembled WGS sequence"/>
</dbReference>
<dbReference type="GO" id="GO:0005886">
    <property type="term" value="C:plasma membrane"/>
    <property type="evidence" value="ECO:0007669"/>
    <property type="project" value="TreeGrafter"/>
</dbReference>
<organism evidence="5 6">
    <name type="scientific">Thalassotalea marina</name>
    <dbReference type="NCBI Taxonomy" id="1673741"/>
    <lineage>
        <taxon>Bacteria</taxon>
        <taxon>Pseudomonadati</taxon>
        <taxon>Pseudomonadota</taxon>
        <taxon>Gammaproteobacteria</taxon>
        <taxon>Alteromonadales</taxon>
        <taxon>Colwelliaceae</taxon>
        <taxon>Thalassotalea</taxon>
    </lineage>
</organism>
<dbReference type="SMART" id="SM00267">
    <property type="entry name" value="GGDEF"/>
    <property type="match status" value="1"/>
</dbReference>